<dbReference type="Gene3D" id="3.40.50.1820">
    <property type="entry name" value="alpha/beta hydrolase"/>
    <property type="match status" value="1"/>
</dbReference>
<organism evidence="14 15">
    <name type="scientific">Dufourea novaeangliae</name>
    <name type="common">Sweat bee</name>
    <dbReference type="NCBI Taxonomy" id="178035"/>
    <lineage>
        <taxon>Eukaryota</taxon>
        <taxon>Metazoa</taxon>
        <taxon>Ecdysozoa</taxon>
        <taxon>Arthropoda</taxon>
        <taxon>Hexapoda</taxon>
        <taxon>Insecta</taxon>
        <taxon>Pterygota</taxon>
        <taxon>Neoptera</taxon>
        <taxon>Endopterygota</taxon>
        <taxon>Hymenoptera</taxon>
        <taxon>Apocrita</taxon>
        <taxon>Aculeata</taxon>
        <taxon>Apoidea</taxon>
        <taxon>Anthophila</taxon>
        <taxon>Halictidae</taxon>
        <taxon>Rophitinae</taxon>
        <taxon>Dufourea</taxon>
    </lineage>
</organism>
<evidence type="ECO:0000256" key="2">
    <source>
        <dbReference type="ARBA" id="ARBA00005622"/>
    </source>
</evidence>
<comment type="function">
    <text evidence="11">Required for assembly of dynein regulatory complex (DRC) and inner dynein arm (IDA) complexes, which are responsible for ciliary beat regulation, thereby playing a central role in motility in cilia and flagella. Probably acts together with CCDC40 to form a molecular ruler that determines the 96 nanometer (nm) repeat length and arrangements of components in cilia and flagella. Not required for outer dynein arm complexes assembly.</text>
</comment>
<dbReference type="GO" id="GO:0060287">
    <property type="term" value="P:epithelial cilium movement involved in determination of left/right asymmetry"/>
    <property type="evidence" value="ECO:0007669"/>
    <property type="project" value="TreeGrafter"/>
</dbReference>
<gene>
    <name evidence="14" type="ORF">WN55_10016</name>
</gene>
<evidence type="ECO:0000256" key="9">
    <source>
        <dbReference type="ARBA" id="ARBA00023054"/>
    </source>
</evidence>
<evidence type="ECO:0000256" key="4">
    <source>
        <dbReference type="ARBA" id="ARBA00012479"/>
    </source>
</evidence>
<dbReference type="GO" id="GO:0060285">
    <property type="term" value="P:cilium-dependent cell motility"/>
    <property type="evidence" value="ECO:0007669"/>
    <property type="project" value="TreeGrafter"/>
</dbReference>
<dbReference type="InterPro" id="IPR033290">
    <property type="entry name" value="CCDC39"/>
</dbReference>
<dbReference type="GO" id="GO:0046294">
    <property type="term" value="P:formaldehyde catabolic process"/>
    <property type="evidence" value="ECO:0007669"/>
    <property type="project" value="InterPro"/>
</dbReference>
<keyword evidence="7" id="KW-0719">Serine esterase</keyword>
<dbReference type="InterPro" id="IPR029058">
    <property type="entry name" value="AB_hydrolase_fold"/>
</dbReference>
<feature type="active site" description="Charge relay system" evidence="12">
    <location>
        <position position="1003"/>
    </location>
</feature>
<evidence type="ECO:0000256" key="12">
    <source>
        <dbReference type="PIRSR" id="PIRSR614186-1"/>
    </source>
</evidence>
<comment type="similarity">
    <text evidence="3">Belongs to the CCDC39 family.</text>
</comment>
<evidence type="ECO:0000256" key="3">
    <source>
        <dbReference type="ARBA" id="ARBA00005805"/>
    </source>
</evidence>
<dbReference type="AlphaFoldDB" id="A0A154P893"/>
<dbReference type="FunFam" id="3.40.50.1820:FF:000002">
    <property type="entry name" value="S-formylglutathione hydrolase"/>
    <property type="match status" value="1"/>
</dbReference>
<dbReference type="OrthoDB" id="420518at2759"/>
<keyword evidence="8 14" id="KW-0378">Hydrolase</keyword>
<evidence type="ECO:0000256" key="7">
    <source>
        <dbReference type="ARBA" id="ARBA00022487"/>
    </source>
</evidence>
<accession>A0A154P893</accession>
<dbReference type="EMBL" id="KQ434844">
    <property type="protein sequence ID" value="KZC08145.1"/>
    <property type="molecule type" value="Genomic_DNA"/>
</dbReference>
<feature type="coiled-coil region" evidence="13">
    <location>
        <begin position="111"/>
        <end position="138"/>
    </location>
</feature>
<feature type="active site" description="Charge relay system" evidence="12">
    <location>
        <position position="1082"/>
    </location>
</feature>
<evidence type="ECO:0000256" key="11">
    <source>
        <dbReference type="ARBA" id="ARBA00045182"/>
    </source>
</evidence>
<evidence type="ECO:0000256" key="8">
    <source>
        <dbReference type="ARBA" id="ARBA00022801"/>
    </source>
</evidence>
<evidence type="ECO:0000256" key="6">
    <source>
        <dbReference type="ARBA" id="ARBA00016774"/>
    </source>
</evidence>
<evidence type="ECO:0000313" key="14">
    <source>
        <dbReference type="EMBL" id="KZC08145.1"/>
    </source>
</evidence>
<dbReference type="GO" id="GO:0052689">
    <property type="term" value="F:carboxylic ester hydrolase activity"/>
    <property type="evidence" value="ECO:0007669"/>
    <property type="project" value="UniProtKB-KW"/>
</dbReference>
<feature type="coiled-coil region" evidence="13">
    <location>
        <begin position="689"/>
        <end position="723"/>
    </location>
</feature>
<dbReference type="PANTHER" id="PTHR18962">
    <property type="entry name" value="COILED-COIL DOMAIN-CONTAINING PROTEIN 39"/>
    <property type="match status" value="1"/>
</dbReference>
<evidence type="ECO:0000256" key="5">
    <source>
        <dbReference type="ARBA" id="ARBA00016725"/>
    </source>
</evidence>
<dbReference type="PANTHER" id="PTHR18962:SF0">
    <property type="entry name" value="COILED-COIL DOMAIN-CONTAINING PROTEIN 39"/>
    <property type="match status" value="1"/>
</dbReference>
<dbReference type="Pfam" id="PF24161">
    <property type="entry name" value="CCDC39"/>
    <property type="match status" value="1"/>
</dbReference>
<dbReference type="GO" id="GO:0005930">
    <property type="term" value="C:axoneme"/>
    <property type="evidence" value="ECO:0007669"/>
    <property type="project" value="InterPro"/>
</dbReference>
<keyword evidence="15" id="KW-1185">Reference proteome</keyword>
<comment type="similarity">
    <text evidence="2">Belongs to the esterase D family.</text>
</comment>
<evidence type="ECO:0000256" key="13">
    <source>
        <dbReference type="SAM" id="Coils"/>
    </source>
</evidence>
<feature type="active site" description="Charge relay system" evidence="12">
    <location>
        <position position="1116"/>
    </location>
</feature>
<dbReference type="GO" id="GO:0036159">
    <property type="term" value="P:inner dynein arm assembly"/>
    <property type="evidence" value="ECO:0007669"/>
    <property type="project" value="InterPro"/>
</dbReference>
<dbReference type="EC" id="3.1.2.12" evidence="4"/>
<protein>
    <recommendedName>
        <fullName evidence="5">Coiled-coil domain-containing protein 39</fullName>
        <ecNumber evidence="4">3.1.2.12</ecNumber>
    </recommendedName>
    <alternativeName>
        <fullName evidence="10">Esterase D</fullName>
    </alternativeName>
    <alternativeName>
        <fullName evidence="6">S-formylglutathione hydrolase</fullName>
    </alternativeName>
</protein>
<comment type="function">
    <text evidence="1">Serine hydrolase involved in the detoxification of formaldehyde.</text>
</comment>
<reference evidence="14 15" key="1">
    <citation type="submission" date="2015-07" db="EMBL/GenBank/DDBJ databases">
        <title>The genome of Dufourea novaeangliae.</title>
        <authorList>
            <person name="Pan H."/>
            <person name="Kapheim K."/>
        </authorList>
    </citation>
    <scope>NUCLEOTIDE SEQUENCE [LARGE SCALE GENOMIC DNA]</scope>
    <source>
        <strain evidence="14">0120121106</strain>
        <tissue evidence="14">Whole body</tissue>
    </source>
</reference>
<name>A0A154P893_DUFNO</name>
<evidence type="ECO:0000256" key="10">
    <source>
        <dbReference type="ARBA" id="ARBA00032082"/>
    </source>
</evidence>
<sequence>MMKNRQNNLKAEHDMNQKLLNEHSTQLETKNHHYRLCCSTESSLRQEARDFEKEWKKVSEMVANIKKELEKMTKKIETSKKAVKYDEKSLREWEDALNQNEDNNQLIEQYLKEDLKEYKELELRRQKLSKDLLLYREAIIKITNEGRETEIVLDRTSKLYDQALTDYQQMFNQWKESVIMLQQRNDDIQRVLKEIETFRDITQDKRNTLEESDKFLKEQNENNRQVEESIKKLEKNLCNVKEEQRKVKETLSIYENELIIQKNIMKESSNRVEQVRTDIKRKETEIQKKYTKIEKLNEQVGELTTKLQDIDGQQLNIKEKAKELEDMIEEQEKKKVGMIKEVNRLQNANLRVTNQLKKLEDESKIINMHYQNESKKFEYLDKLYTKDEKVLEEKKEGLYQVEFELQKSEMKLDRLRGHERDKSEAERKQMKIEELQGILNEKMKVSKLMQNQISSLEHDMRKMSNSLTSDNNELEYLRNKRQDLVLLMDAGEKQLKSAQNRYEEKQVEESLLRLKASQMEKMISNLGDSVYDLEKYRLELAAAIKERKAEIDVQKESLVIKKRVASSESSEIKNAISERKIRINQLQARYDNGIAMLGTNPDGTPVNTTHLKIQNAQERYLLQEQGDKLDETITKTELEIQAMENTLRLINVCNDKYKAATLTTDEKNKPELEEHRKLDEELYTAEESLKQKKMELQCLTDNLQKMKNEYTHVLKRIDEIQEQKENKNQYLVELSQYIHDQKEKILRADKSLRNVQKVIQQKFVATGDNTILIQEKEVELRELQEQNSIVLQDIAEFTIHHVEAEAYIKKLLAVKNIELPSIPLTIQSPISSHSYSTKNSVECVPKAINRGSIMPDITEVSSNKIFGGWQKVYSHESSELGCKMNFGIFLPPQVEEGPVPVIYWLSGLTCTEANFIQKAGAQKYASEHGVIIVAPDTSPRNLNIPGENEDWDFGTGAGFYVDAAKEPWNKNYRMYSYVTKELPALINEKFPALPNKQSIMGHSMGGHGALICALKNPGLYKAVSAFAPISNPILCSWGKKAFSGYLGGTETNVIWKDWDATELAKKYNGPPLDILIDQGKEDTFLKNEQLLPENLLAAAKDAGLSLVLRFQEDYDHSYFFIATFIEDHIKHHIKYLRA</sequence>
<feature type="coiled-coil region" evidence="13">
    <location>
        <begin position="216"/>
        <end position="362"/>
    </location>
</feature>
<dbReference type="STRING" id="178035.A0A154P893"/>
<dbReference type="GO" id="GO:0005576">
    <property type="term" value="C:extracellular region"/>
    <property type="evidence" value="ECO:0007669"/>
    <property type="project" value="GOC"/>
</dbReference>
<dbReference type="Proteomes" id="UP000076502">
    <property type="component" value="Unassembled WGS sequence"/>
</dbReference>
<dbReference type="GO" id="GO:0018738">
    <property type="term" value="F:S-formylglutathione hydrolase activity"/>
    <property type="evidence" value="ECO:0007669"/>
    <property type="project" value="UniProtKB-EC"/>
</dbReference>
<proteinExistence type="inferred from homology"/>
<dbReference type="InterPro" id="IPR014186">
    <property type="entry name" value="S-formylglutathione_hydrol"/>
</dbReference>
<dbReference type="Pfam" id="PF00756">
    <property type="entry name" value="Esterase"/>
    <property type="match status" value="1"/>
</dbReference>
<evidence type="ECO:0000313" key="15">
    <source>
        <dbReference type="Proteomes" id="UP000076502"/>
    </source>
</evidence>
<evidence type="ECO:0000256" key="1">
    <source>
        <dbReference type="ARBA" id="ARBA00002608"/>
    </source>
</evidence>
<dbReference type="SUPFAM" id="SSF53474">
    <property type="entry name" value="alpha/beta-Hydrolases"/>
    <property type="match status" value="1"/>
</dbReference>
<dbReference type="InterPro" id="IPR000801">
    <property type="entry name" value="Esterase-like"/>
</dbReference>
<dbReference type="NCBIfam" id="TIGR02821">
    <property type="entry name" value="fghA_ester_D"/>
    <property type="match status" value="1"/>
</dbReference>
<keyword evidence="9 13" id="KW-0175">Coiled coil</keyword>